<comment type="caution">
    <text evidence="7">The sequence shown here is derived from an EMBL/GenBank/DDBJ whole genome shotgun (WGS) entry which is preliminary data.</text>
</comment>
<accession>A0A1F5LDF9</accession>
<evidence type="ECO:0000313" key="8">
    <source>
        <dbReference type="Proteomes" id="UP000177622"/>
    </source>
</evidence>
<dbReference type="AlphaFoldDB" id="A0A1F5LDF9"/>
<evidence type="ECO:0000256" key="1">
    <source>
        <dbReference type="ARBA" id="ARBA00005896"/>
    </source>
</evidence>
<evidence type="ECO:0000256" key="3">
    <source>
        <dbReference type="ARBA" id="ARBA00022964"/>
    </source>
</evidence>
<proteinExistence type="inferred from homology"/>
<feature type="domain" description="TauD/TfdA-like" evidence="6">
    <location>
        <begin position="11"/>
        <end position="295"/>
    </location>
</feature>
<dbReference type="InterPro" id="IPR042098">
    <property type="entry name" value="TauD-like_sf"/>
</dbReference>
<organism evidence="7 8">
    <name type="scientific">Penicillium arizonense</name>
    <dbReference type="NCBI Taxonomy" id="1835702"/>
    <lineage>
        <taxon>Eukaryota</taxon>
        <taxon>Fungi</taxon>
        <taxon>Dikarya</taxon>
        <taxon>Ascomycota</taxon>
        <taxon>Pezizomycotina</taxon>
        <taxon>Eurotiomycetes</taxon>
        <taxon>Eurotiomycetidae</taxon>
        <taxon>Eurotiales</taxon>
        <taxon>Aspergillaceae</taxon>
        <taxon>Penicillium</taxon>
    </lineage>
</organism>
<dbReference type="RefSeq" id="XP_022486531.1">
    <property type="nucleotide sequence ID" value="XM_022633475.1"/>
</dbReference>
<comment type="similarity">
    <text evidence="1">Belongs to the TfdA dioxygenase family.</text>
</comment>
<dbReference type="Gene3D" id="3.60.130.10">
    <property type="entry name" value="Clavaminate synthase-like"/>
    <property type="match status" value="1"/>
</dbReference>
<evidence type="ECO:0000256" key="2">
    <source>
        <dbReference type="ARBA" id="ARBA00022723"/>
    </source>
</evidence>
<dbReference type="STRING" id="1835702.A0A1F5LDF9"/>
<dbReference type="PANTHER" id="PTHR43779">
    <property type="entry name" value="DIOXYGENASE RV0097-RELATED"/>
    <property type="match status" value="1"/>
</dbReference>
<dbReference type="GO" id="GO:0046872">
    <property type="term" value="F:metal ion binding"/>
    <property type="evidence" value="ECO:0007669"/>
    <property type="project" value="UniProtKB-KW"/>
</dbReference>
<keyword evidence="4" id="KW-0560">Oxidoreductase</keyword>
<dbReference type="GeneID" id="34578209"/>
<dbReference type="SUPFAM" id="SSF51197">
    <property type="entry name" value="Clavaminate synthase-like"/>
    <property type="match status" value="1"/>
</dbReference>
<sequence>MAPNGKPMLSFEPLHPTFGAECVGVDFSKPLTEETIVEIRTGMAKYGVLVFRATDLDDARHEAFARNFGEPDTSAVNPTAAKKHRLAPHMELTDAGNLDREGNLVSRDSLRYQITLGNGQFHVDCSYNARRAGYSILRAHELPPPGTCGGTAFADTRTAYHDLDSGIQQDIKDVILWHSILHSRQAAAPNCEIINMLDAADLPMSRHKLVQLHEPSGRMNLYIASHAYSIQGKSKAESQPLIQRLLAHASQEKYVFRVDWQNNGDVVMWDNTCVMHKACGGPFQGQYVRDMRRATIYDSSSTAYGLNTFWSRALESMRVIVTAIVFGKVRLVKVFWQLWGTEL</sequence>
<dbReference type="GO" id="GO:0051213">
    <property type="term" value="F:dioxygenase activity"/>
    <property type="evidence" value="ECO:0007669"/>
    <property type="project" value="UniProtKB-KW"/>
</dbReference>
<dbReference type="PANTHER" id="PTHR43779:SF3">
    <property type="entry name" value="(3R)-3-[(CARBOXYMETHYL)AMINO]FATTY ACID OXYGENASE_DECARBOXYLASE"/>
    <property type="match status" value="1"/>
</dbReference>
<dbReference type="InterPro" id="IPR051178">
    <property type="entry name" value="TfdA_dioxygenase"/>
</dbReference>
<keyword evidence="8" id="KW-1185">Reference proteome</keyword>
<name>A0A1F5LDF9_PENAI</name>
<evidence type="ECO:0000256" key="5">
    <source>
        <dbReference type="ARBA" id="ARBA00023004"/>
    </source>
</evidence>
<protein>
    <recommendedName>
        <fullName evidence="6">TauD/TfdA-like domain-containing protein</fullName>
    </recommendedName>
</protein>
<evidence type="ECO:0000256" key="4">
    <source>
        <dbReference type="ARBA" id="ARBA00023002"/>
    </source>
</evidence>
<reference evidence="7 8" key="1">
    <citation type="journal article" date="2016" name="Sci. Rep.">
        <title>Penicillium arizonense, a new, genome sequenced fungal species, reveals a high chemical diversity in secreted metabolites.</title>
        <authorList>
            <person name="Grijseels S."/>
            <person name="Nielsen J.C."/>
            <person name="Randelovic M."/>
            <person name="Nielsen J."/>
            <person name="Nielsen K.F."/>
            <person name="Workman M."/>
            <person name="Frisvad J.C."/>
        </authorList>
    </citation>
    <scope>NUCLEOTIDE SEQUENCE [LARGE SCALE GENOMIC DNA]</scope>
    <source>
        <strain evidence="7 8">CBS 141311</strain>
    </source>
</reference>
<evidence type="ECO:0000313" key="7">
    <source>
        <dbReference type="EMBL" id="OGE51086.1"/>
    </source>
</evidence>
<keyword evidence="3" id="KW-0223">Dioxygenase</keyword>
<evidence type="ECO:0000259" key="6">
    <source>
        <dbReference type="Pfam" id="PF02668"/>
    </source>
</evidence>
<dbReference type="Pfam" id="PF02668">
    <property type="entry name" value="TauD"/>
    <property type="match status" value="1"/>
</dbReference>
<keyword evidence="2" id="KW-0479">Metal-binding</keyword>
<keyword evidence="5" id="KW-0408">Iron</keyword>
<dbReference type="OrthoDB" id="5818554at2759"/>
<gene>
    <name evidence="7" type="ORF">PENARI_c014G04062</name>
</gene>
<dbReference type="EMBL" id="LXJU01000014">
    <property type="protein sequence ID" value="OGE51086.1"/>
    <property type="molecule type" value="Genomic_DNA"/>
</dbReference>
<dbReference type="InterPro" id="IPR003819">
    <property type="entry name" value="TauD/TfdA-like"/>
</dbReference>
<dbReference type="Proteomes" id="UP000177622">
    <property type="component" value="Unassembled WGS sequence"/>
</dbReference>